<organism evidence="5 6">
    <name type="scientific">Pararobbsia alpina</name>
    <dbReference type="NCBI Taxonomy" id="621374"/>
    <lineage>
        <taxon>Bacteria</taxon>
        <taxon>Pseudomonadati</taxon>
        <taxon>Pseudomonadota</taxon>
        <taxon>Betaproteobacteria</taxon>
        <taxon>Burkholderiales</taxon>
        <taxon>Burkholderiaceae</taxon>
        <taxon>Pararobbsia</taxon>
    </lineage>
</organism>
<dbReference type="PRINTS" id="PR00598">
    <property type="entry name" value="HTHMARR"/>
</dbReference>
<dbReference type="RefSeq" id="WP_175107692.1">
    <property type="nucleotide sequence ID" value="NZ_CADIKM010000045.1"/>
</dbReference>
<dbReference type="InterPro" id="IPR023187">
    <property type="entry name" value="Tscrpt_reg_MarR-type_CS"/>
</dbReference>
<protein>
    <submittedName>
        <fullName evidence="5">Transcriptional regulator SlyA</fullName>
    </submittedName>
</protein>
<dbReference type="GO" id="GO:0006950">
    <property type="term" value="P:response to stress"/>
    <property type="evidence" value="ECO:0007669"/>
    <property type="project" value="TreeGrafter"/>
</dbReference>
<dbReference type="InterPro" id="IPR000835">
    <property type="entry name" value="HTH_MarR-typ"/>
</dbReference>
<dbReference type="InterPro" id="IPR039422">
    <property type="entry name" value="MarR/SlyA-like"/>
</dbReference>
<evidence type="ECO:0000313" key="6">
    <source>
        <dbReference type="Proteomes" id="UP000494115"/>
    </source>
</evidence>
<feature type="domain" description="HTH marR-type" evidence="4">
    <location>
        <begin position="6"/>
        <end position="139"/>
    </location>
</feature>
<evidence type="ECO:0000313" key="5">
    <source>
        <dbReference type="EMBL" id="CAB3801969.1"/>
    </source>
</evidence>
<sequence>MKRSLDNRLGFLVADITRRYGVLYDQRAKAEIELTRAQSRLLVYLTAYGEMRQTDLATLADVTPMTVARMLDRMEAAGWVVRQADPTDRRAFKVSITDKADGRLEAALALGDELSAQITEGFSREEVDTLLQMLQRIRANLAGCNP</sequence>
<dbReference type="PROSITE" id="PS50995">
    <property type="entry name" value="HTH_MARR_2"/>
    <property type="match status" value="1"/>
</dbReference>
<dbReference type="Gene3D" id="1.10.10.10">
    <property type="entry name" value="Winged helix-like DNA-binding domain superfamily/Winged helix DNA-binding domain"/>
    <property type="match status" value="1"/>
</dbReference>
<dbReference type="Pfam" id="PF01047">
    <property type="entry name" value="MarR"/>
    <property type="match status" value="1"/>
</dbReference>
<dbReference type="GO" id="GO:0003677">
    <property type="term" value="F:DNA binding"/>
    <property type="evidence" value="ECO:0007669"/>
    <property type="project" value="UniProtKB-KW"/>
</dbReference>
<evidence type="ECO:0000259" key="4">
    <source>
        <dbReference type="PROSITE" id="PS50995"/>
    </source>
</evidence>
<dbReference type="InterPro" id="IPR036388">
    <property type="entry name" value="WH-like_DNA-bd_sf"/>
</dbReference>
<dbReference type="PANTHER" id="PTHR33164:SF64">
    <property type="entry name" value="TRANSCRIPTIONAL REGULATOR SLYA"/>
    <property type="match status" value="1"/>
</dbReference>
<evidence type="ECO:0000256" key="3">
    <source>
        <dbReference type="ARBA" id="ARBA00023163"/>
    </source>
</evidence>
<dbReference type="PANTHER" id="PTHR33164">
    <property type="entry name" value="TRANSCRIPTIONAL REGULATOR, MARR FAMILY"/>
    <property type="match status" value="1"/>
</dbReference>
<reference evidence="5 6" key="1">
    <citation type="submission" date="2020-04" db="EMBL/GenBank/DDBJ databases">
        <authorList>
            <person name="De Canck E."/>
        </authorList>
    </citation>
    <scope>NUCLEOTIDE SEQUENCE [LARGE SCALE GENOMIC DNA]</scope>
    <source>
        <strain evidence="5 6">LMG 28138</strain>
    </source>
</reference>
<accession>A0A6S7BTF2</accession>
<evidence type="ECO:0000256" key="2">
    <source>
        <dbReference type="ARBA" id="ARBA00023125"/>
    </source>
</evidence>
<name>A0A6S7BTF2_9BURK</name>
<keyword evidence="1" id="KW-0805">Transcription regulation</keyword>
<keyword evidence="3" id="KW-0804">Transcription</keyword>
<dbReference type="InterPro" id="IPR036390">
    <property type="entry name" value="WH_DNA-bd_sf"/>
</dbReference>
<keyword evidence="6" id="KW-1185">Reference proteome</keyword>
<dbReference type="AlphaFoldDB" id="A0A6S7BTF2"/>
<gene>
    <name evidence="5" type="primary">slyA_5</name>
    <name evidence="5" type="ORF">LMG28138_05105</name>
</gene>
<dbReference type="Proteomes" id="UP000494115">
    <property type="component" value="Unassembled WGS sequence"/>
</dbReference>
<dbReference type="SMART" id="SM00347">
    <property type="entry name" value="HTH_MARR"/>
    <property type="match status" value="1"/>
</dbReference>
<dbReference type="EMBL" id="CADIKM010000045">
    <property type="protein sequence ID" value="CAB3801969.1"/>
    <property type="molecule type" value="Genomic_DNA"/>
</dbReference>
<proteinExistence type="predicted"/>
<dbReference type="GO" id="GO:0003700">
    <property type="term" value="F:DNA-binding transcription factor activity"/>
    <property type="evidence" value="ECO:0007669"/>
    <property type="project" value="InterPro"/>
</dbReference>
<dbReference type="PROSITE" id="PS01117">
    <property type="entry name" value="HTH_MARR_1"/>
    <property type="match status" value="1"/>
</dbReference>
<dbReference type="SUPFAM" id="SSF46785">
    <property type="entry name" value="Winged helix' DNA-binding domain"/>
    <property type="match status" value="1"/>
</dbReference>
<keyword evidence="2" id="KW-0238">DNA-binding</keyword>
<evidence type="ECO:0000256" key="1">
    <source>
        <dbReference type="ARBA" id="ARBA00023015"/>
    </source>
</evidence>